<accession>A0A381ZR27</accession>
<proteinExistence type="predicted"/>
<dbReference type="InterPro" id="IPR029263">
    <property type="entry name" value="Nitr_red_bet_C"/>
</dbReference>
<evidence type="ECO:0000256" key="4">
    <source>
        <dbReference type="ARBA" id="ARBA00022448"/>
    </source>
</evidence>
<dbReference type="Pfam" id="PF13247">
    <property type="entry name" value="Fer4_11"/>
    <property type="match status" value="1"/>
</dbReference>
<dbReference type="PANTHER" id="PTHR43518">
    <property type="entry name" value="NITRATE REDUCTASE BETA SUBUNIT"/>
    <property type="match status" value="1"/>
</dbReference>
<dbReference type="Pfam" id="PF14711">
    <property type="entry name" value="Nitr_red_bet_C"/>
    <property type="match status" value="1"/>
</dbReference>
<dbReference type="GO" id="GO:0016020">
    <property type="term" value="C:membrane"/>
    <property type="evidence" value="ECO:0007669"/>
    <property type="project" value="TreeGrafter"/>
</dbReference>
<evidence type="ECO:0000256" key="9">
    <source>
        <dbReference type="ARBA" id="ARBA00023004"/>
    </source>
</evidence>
<keyword evidence="6" id="KW-0479">Metal-binding</keyword>
<keyword evidence="10" id="KW-0411">Iron-sulfur</keyword>
<dbReference type="InterPro" id="IPR017896">
    <property type="entry name" value="4Fe4S_Fe-S-bd"/>
</dbReference>
<dbReference type="GO" id="GO:0030313">
    <property type="term" value="C:cell envelope"/>
    <property type="evidence" value="ECO:0007669"/>
    <property type="project" value="UniProtKB-SubCell"/>
</dbReference>
<comment type="cofactor">
    <cofactor evidence="2">
        <name>[4Fe-4S] cluster</name>
        <dbReference type="ChEBI" id="CHEBI:49883"/>
    </cofactor>
</comment>
<dbReference type="PANTHER" id="PTHR43518:SF1">
    <property type="entry name" value="RESPIRATORY NITRATE REDUCTASE 1 BETA CHAIN"/>
    <property type="match status" value="1"/>
</dbReference>
<evidence type="ECO:0000313" key="12">
    <source>
        <dbReference type="EMBL" id="SVA91584.1"/>
    </source>
</evidence>
<dbReference type="GO" id="GO:0009061">
    <property type="term" value="P:anaerobic respiration"/>
    <property type="evidence" value="ECO:0007669"/>
    <property type="project" value="TreeGrafter"/>
</dbReference>
<dbReference type="GO" id="GO:0009055">
    <property type="term" value="F:electron transfer activity"/>
    <property type="evidence" value="ECO:0007669"/>
    <property type="project" value="TreeGrafter"/>
</dbReference>
<evidence type="ECO:0000256" key="8">
    <source>
        <dbReference type="ARBA" id="ARBA00022982"/>
    </source>
</evidence>
<keyword evidence="5" id="KW-0004">4Fe-4S</keyword>
<evidence type="ECO:0000256" key="5">
    <source>
        <dbReference type="ARBA" id="ARBA00022485"/>
    </source>
</evidence>
<keyword evidence="4" id="KW-0813">Transport</keyword>
<feature type="non-terminal residue" evidence="12">
    <location>
        <position position="1"/>
    </location>
</feature>
<organism evidence="12">
    <name type="scientific">marine metagenome</name>
    <dbReference type="NCBI Taxonomy" id="408172"/>
    <lineage>
        <taxon>unclassified sequences</taxon>
        <taxon>metagenomes</taxon>
        <taxon>ecological metagenomes</taxon>
    </lineage>
</organism>
<evidence type="ECO:0000256" key="7">
    <source>
        <dbReference type="ARBA" id="ARBA00022737"/>
    </source>
</evidence>
<dbReference type="SUPFAM" id="SSF54862">
    <property type="entry name" value="4Fe-4S ferredoxins"/>
    <property type="match status" value="1"/>
</dbReference>
<evidence type="ECO:0000256" key="3">
    <source>
        <dbReference type="ARBA" id="ARBA00004196"/>
    </source>
</evidence>
<comment type="subcellular location">
    <subcellularLocation>
        <location evidence="3">Cell envelope</location>
    </subcellularLocation>
</comment>
<keyword evidence="8" id="KW-0249">Electron transport</keyword>
<protein>
    <recommendedName>
        <fullName evidence="11">4Fe-4S ferredoxin-type domain-containing protein</fullName>
    </recommendedName>
</protein>
<sequence length="319" mass="36413">CNHCVNPGCVSACPSGAAYKREEDGIVLIDQDRCRNWRYCISSCPYKKVYYNWTSGKMEKCILCYPRIESGLPPVCFHSCVGKIRSFGVIFYDMDKIKEAALANDKDLVEAQRETILDPFDPKVVEAAKKENISDDWIDAAQRSPIYKLVKKWELALPLHPEFRTMPSLFYIPPLAPIVTSAGKDTPSDQDIFDMEKPEKGSLLELDELDKFRVPLKYLTSMFGAGNEEVVKTTLRRQLAIRHYQRSIRVDKKPNLKVLDQVGLSEEDAKEIVRALSLAFLNERFVVPTTKREKTNIDPYTERGFAGFDQANPWSAMKK</sequence>
<keyword evidence="9" id="KW-0408">Iron</keyword>
<dbReference type="InterPro" id="IPR038262">
    <property type="entry name" value="Nitr_red_bet_C_sf"/>
</dbReference>
<dbReference type="GO" id="GO:0051539">
    <property type="term" value="F:4 iron, 4 sulfur cluster binding"/>
    <property type="evidence" value="ECO:0007669"/>
    <property type="project" value="UniProtKB-KW"/>
</dbReference>
<comment type="cofactor">
    <cofactor evidence="1">
        <name>[3Fe-4S] cluster</name>
        <dbReference type="ChEBI" id="CHEBI:21137"/>
    </cofactor>
</comment>
<dbReference type="Gene3D" id="1.10.3650.10">
    <property type="entry name" value="nitrate reductase domain like"/>
    <property type="match status" value="1"/>
</dbReference>
<dbReference type="Gene3D" id="3.30.70.20">
    <property type="match status" value="2"/>
</dbReference>
<name>A0A381ZR27_9ZZZZ</name>
<gene>
    <name evidence="12" type="ORF">METZ01_LOCUS144438</name>
</gene>
<dbReference type="PROSITE" id="PS51379">
    <property type="entry name" value="4FE4S_FER_2"/>
    <property type="match status" value="2"/>
</dbReference>
<evidence type="ECO:0000256" key="2">
    <source>
        <dbReference type="ARBA" id="ARBA00001966"/>
    </source>
</evidence>
<dbReference type="AlphaFoldDB" id="A0A381ZR27"/>
<dbReference type="GO" id="GO:0046872">
    <property type="term" value="F:metal ion binding"/>
    <property type="evidence" value="ECO:0007669"/>
    <property type="project" value="UniProtKB-KW"/>
</dbReference>
<dbReference type="EMBL" id="UINC01022284">
    <property type="protein sequence ID" value="SVA91584.1"/>
    <property type="molecule type" value="Genomic_DNA"/>
</dbReference>
<evidence type="ECO:0000256" key="6">
    <source>
        <dbReference type="ARBA" id="ARBA00022723"/>
    </source>
</evidence>
<evidence type="ECO:0000259" key="11">
    <source>
        <dbReference type="PROSITE" id="PS51379"/>
    </source>
</evidence>
<evidence type="ECO:0000256" key="1">
    <source>
        <dbReference type="ARBA" id="ARBA00001927"/>
    </source>
</evidence>
<feature type="domain" description="4Fe-4S ferredoxin-type" evidence="11">
    <location>
        <begin position="1"/>
        <end position="23"/>
    </location>
</feature>
<feature type="domain" description="4Fe-4S ferredoxin-type" evidence="11">
    <location>
        <begin position="25"/>
        <end position="54"/>
    </location>
</feature>
<reference evidence="12" key="1">
    <citation type="submission" date="2018-05" db="EMBL/GenBank/DDBJ databases">
        <authorList>
            <person name="Lanie J.A."/>
            <person name="Ng W.-L."/>
            <person name="Kazmierczak K.M."/>
            <person name="Andrzejewski T.M."/>
            <person name="Davidsen T.M."/>
            <person name="Wayne K.J."/>
            <person name="Tettelin H."/>
            <person name="Glass J.I."/>
            <person name="Rusch D."/>
            <person name="Podicherti R."/>
            <person name="Tsui H.-C.T."/>
            <person name="Winkler M.E."/>
        </authorList>
    </citation>
    <scope>NUCLEOTIDE SEQUENCE</scope>
</reference>
<keyword evidence="7" id="KW-0677">Repeat</keyword>
<evidence type="ECO:0000256" key="10">
    <source>
        <dbReference type="ARBA" id="ARBA00023014"/>
    </source>
</evidence>